<dbReference type="NCBIfam" id="NF046000">
    <property type="entry name" value="MAG1210_fam"/>
    <property type="match status" value="1"/>
</dbReference>
<dbReference type="Proteomes" id="UP000823629">
    <property type="component" value="Unassembled WGS sequence"/>
</dbReference>
<feature type="transmembrane region" description="Helical" evidence="1">
    <location>
        <begin position="54"/>
        <end position="76"/>
    </location>
</feature>
<accession>A0A9D9GSD0</accession>
<evidence type="ECO:0000256" key="1">
    <source>
        <dbReference type="SAM" id="Phobius"/>
    </source>
</evidence>
<protein>
    <submittedName>
        <fullName evidence="2">APC family permease</fullName>
    </submittedName>
</protein>
<evidence type="ECO:0000313" key="3">
    <source>
        <dbReference type="Proteomes" id="UP000823629"/>
    </source>
</evidence>
<reference evidence="2" key="2">
    <citation type="journal article" date="2021" name="PeerJ">
        <title>Extensive microbial diversity within the chicken gut microbiome revealed by metagenomics and culture.</title>
        <authorList>
            <person name="Gilroy R."/>
            <person name="Ravi A."/>
            <person name="Getino M."/>
            <person name="Pursley I."/>
            <person name="Horton D.L."/>
            <person name="Alikhan N.F."/>
            <person name="Baker D."/>
            <person name="Gharbi K."/>
            <person name="Hall N."/>
            <person name="Watson M."/>
            <person name="Adriaenssens E.M."/>
            <person name="Foster-Nyarko E."/>
            <person name="Jarju S."/>
            <person name="Secka A."/>
            <person name="Antonio M."/>
            <person name="Oren A."/>
            <person name="Chaudhuri R.R."/>
            <person name="La Ragione R."/>
            <person name="Hildebrand F."/>
            <person name="Pallen M.J."/>
        </authorList>
    </citation>
    <scope>NUCLEOTIDE SEQUENCE</scope>
    <source>
        <strain evidence="2">1748</strain>
    </source>
</reference>
<gene>
    <name evidence="2" type="ORF">IAC78_00725</name>
</gene>
<organism evidence="2 3">
    <name type="scientific">Candidatus Scatoplasma merdavium</name>
    <dbReference type="NCBI Taxonomy" id="2840932"/>
    <lineage>
        <taxon>Bacteria</taxon>
        <taxon>Bacillati</taxon>
        <taxon>Bacillota</taxon>
        <taxon>Bacilli</taxon>
        <taxon>Bacillales</taxon>
        <taxon>Candidatus Scatoplasma</taxon>
    </lineage>
</organism>
<dbReference type="EMBL" id="JADING010000017">
    <property type="protein sequence ID" value="MBO8413995.1"/>
    <property type="molecule type" value="Genomic_DNA"/>
</dbReference>
<feature type="transmembrane region" description="Helical" evidence="1">
    <location>
        <begin position="27"/>
        <end position="48"/>
    </location>
</feature>
<feature type="non-terminal residue" evidence="2">
    <location>
        <position position="1"/>
    </location>
</feature>
<proteinExistence type="predicted"/>
<keyword evidence="1" id="KW-0472">Membrane</keyword>
<name>A0A9D9GSD0_9BACL</name>
<sequence length="562" mass="64365">LYKKYVNASNESEEASKRLRRYKLLRVFLWVLVVIGIIACAIGVYSLISNGYTLPMLITAIVGGLIAIALLIVIFIPVKNKIKILVEESKHKDEFRQKCERECYEQISPLYQMFSDEDFLNIVKQSTSIFSLDPVLKPEKLAMFKALYNCGELFDNDESVTEVSSGDIATNPFLRFKTYKTSMFNKVYTGSITIHWTETRRDSDGDLVTVHRSQVLTASVTRPAPMYYTGAYVVYGNEAAPNLSFSRQPCKLNKDFDEKDVEKYVKKVSKDMIKLSQDSIEKGGSFQIMGNEKFEALFGCTDRNNEVEFRLLFTPLAQTNMVDLILQKEPYPDDFVFVKRNKLNIICSEHAKHKDFSESQIGKILSGEEMRTNFIDLISQHFASLFFELAPILCIPLYQLTEAGKFDPKQCSNVSSYEAESVCNLMDHSRFAHPETCTSQILKARYKSSIGKTDIYDIESHSYREDHYVENVSVMGGDGRLHIVPVPYSEFVPLVNTTPIAVKQFDNDAFALKKFARNFDSQHVGTTWRRRVMSFFYDKNYSEAEDSKIEKEENDFISNLNS</sequence>
<keyword evidence="1" id="KW-0812">Transmembrane</keyword>
<dbReference type="AlphaFoldDB" id="A0A9D9GSD0"/>
<comment type="caution">
    <text evidence="2">The sequence shown here is derived from an EMBL/GenBank/DDBJ whole genome shotgun (WGS) entry which is preliminary data.</text>
</comment>
<keyword evidence="1" id="KW-1133">Transmembrane helix</keyword>
<evidence type="ECO:0000313" key="2">
    <source>
        <dbReference type="EMBL" id="MBO8413995.1"/>
    </source>
</evidence>
<reference evidence="2" key="1">
    <citation type="submission" date="2020-10" db="EMBL/GenBank/DDBJ databases">
        <authorList>
            <person name="Gilroy R."/>
        </authorList>
    </citation>
    <scope>NUCLEOTIDE SEQUENCE</scope>
    <source>
        <strain evidence="2">1748</strain>
    </source>
</reference>